<dbReference type="SUPFAM" id="SSF52266">
    <property type="entry name" value="SGNH hydrolase"/>
    <property type="match status" value="1"/>
</dbReference>
<dbReference type="Gene3D" id="3.40.50.1110">
    <property type="entry name" value="SGNH hydrolase"/>
    <property type="match status" value="1"/>
</dbReference>
<comment type="caution">
    <text evidence="1">The sequence shown here is derived from an EMBL/GenBank/DDBJ whole genome shotgun (WGS) entry which is preliminary data.</text>
</comment>
<gene>
    <name evidence="1" type="ORF">JOC95_000244</name>
</gene>
<evidence type="ECO:0000313" key="2">
    <source>
        <dbReference type="Proteomes" id="UP000737402"/>
    </source>
</evidence>
<reference evidence="1 2" key="1">
    <citation type="submission" date="2021-01" db="EMBL/GenBank/DDBJ databases">
        <title>Genomic Encyclopedia of Type Strains, Phase IV (KMG-IV): sequencing the most valuable type-strain genomes for metagenomic binning, comparative biology and taxonomic classification.</title>
        <authorList>
            <person name="Goeker M."/>
        </authorList>
    </citation>
    <scope>NUCLEOTIDE SEQUENCE [LARGE SCALE GENOMIC DNA]</scope>
    <source>
        <strain evidence="1 2">DSM 25879</strain>
    </source>
</reference>
<sequence length="269" mass="30377">MRILTGIVAISCVAAIVFGSMHWKQKIATVSTEEVIATTIIENEKDPKTDENTMEMKDISIKEVTSSLPVEAASKLIAAKESDDTVEIVIVGSEANTMGNRIWPDIFKEKMNETYGEMVNIDVFDIQNVTTEMVVSDGLHMEAVNSNADILIFEPFMLNDNGAVNIDDTLINIQTIIDDFKAVNKEVYVFLQPSHPIYNATFYPLEVEQLKTLAENEGHTFIDHWKNWPDYQSEEIKDYILYDSASIAPNEKGHEVWAEYITELFIATK</sequence>
<dbReference type="RefSeq" id="WP_204412662.1">
    <property type="nucleotide sequence ID" value="NZ_JAFBED010000001.1"/>
</dbReference>
<dbReference type="EMBL" id="JAFBED010000001">
    <property type="protein sequence ID" value="MBM7618402.1"/>
    <property type="molecule type" value="Genomic_DNA"/>
</dbReference>
<accession>A0ABS2NUR2</accession>
<proteinExistence type="predicted"/>
<evidence type="ECO:0000313" key="1">
    <source>
        <dbReference type="EMBL" id="MBM7618402.1"/>
    </source>
</evidence>
<dbReference type="InterPro" id="IPR036514">
    <property type="entry name" value="SGNH_hydro_sf"/>
</dbReference>
<dbReference type="CDD" id="cd00229">
    <property type="entry name" value="SGNH_hydrolase"/>
    <property type="match status" value="1"/>
</dbReference>
<keyword evidence="2" id="KW-1185">Reference proteome</keyword>
<name>A0ABS2NUR2_9BACI</name>
<dbReference type="Proteomes" id="UP000737402">
    <property type="component" value="Unassembled WGS sequence"/>
</dbReference>
<organism evidence="1 2">
    <name type="scientific">Sutcliffiella tianshenii</name>
    <dbReference type="NCBI Taxonomy" id="1463404"/>
    <lineage>
        <taxon>Bacteria</taxon>
        <taxon>Bacillati</taxon>
        <taxon>Bacillota</taxon>
        <taxon>Bacilli</taxon>
        <taxon>Bacillales</taxon>
        <taxon>Bacillaceae</taxon>
        <taxon>Sutcliffiella</taxon>
    </lineage>
</organism>
<evidence type="ECO:0008006" key="3">
    <source>
        <dbReference type="Google" id="ProtNLM"/>
    </source>
</evidence>
<protein>
    <recommendedName>
        <fullName evidence="3">SGNH/GDSL hydrolase family protein</fullName>
    </recommendedName>
</protein>